<feature type="domain" description="PAS" evidence="2">
    <location>
        <begin position="173"/>
        <end position="244"/>
    </location>
</feature>
<dbReference type="RefSeq" id="WP_268608952.1">
    <property type="nucleotide sequence ID" value="NZ_CP113797.1"/>
</dbReference>
<dbReference type="KEGG" id="tsin:OXH18_18995"/>
<dbReference type="PANTHER" id="PTHR44757:SF2">
    <property type="entry name" value="BIOFILM ARCHITECTURE MAINTENANCE PROTEIN MBAA"/>
    <property type="match status" value="1"/>
</dbReference>
<dbReference type="InterPro" id="IPR001610">
    <property type="entry name" value="PAC"/>
</dbReference>
<evidence type="ECO:0000313" key="4">
    <source>
        <dbReference type="Proteomes" id="UP001163152"/>
    </source>
</evidence>
<organism evidence="3 4">
    <name type="scientific">Thermocoleostomius sinensis A174</name>
    <dbReference type="NCBI Taxonomy" id="2016057"/>
    <lineage>
        <taxon>Bacteria</taxon>
        <taxon>Bacillati</taxon>
        <taxon>Cyanobacteriota</taxon>
        <taxon>Cyanophyceae</taxon>
        <taxon>Oculatellales</taxon>
        <taxon>Oculatellaceae</taxon>
        <taxon>Thermocoleostomius</taxon>
    </lineage>
</organism>
<dbReference type="Pfam" id="PF08448">
    <property type="entry name" value="PAS_4"/>
    <property type="match status" value="1"/>
</dbReference>
<dbReference type="InterPro" id="IPR013656">
    <property type="entry name" value="PAS_4"/>
</dbReference>
<feature type="region of interest" description="Disordered" evidence="1">
    <location>
        <begin position="319"/>
        <end position="339"/>
    </location>
</feature>
<keyword evidence="4" id="KW-1185">Reference proteome</keyword>
<evidence type="ECO:0000256" key="1">
    <source>
        <dbReference type="SAM" id="MobiDB-lite"/>
    </source>
</evidence>
<dbReference type="InterPro" id="IPR035965">
    <property type="entry name" value="PAS-like_dom_sf"/>
</dbReference>
<dbReference type="SMART" id="SM00091">
    <property type="entry name" value="PAS"/>
    <property type="match status" value="2"/>
</dbReference>
<dbReference type="CDD" id="cd00130">
    <property type="entry name" value="PAS"/>
    <property type="match status" value="2"/>
</dbReference>
<gene>
    <name evidence="3" type="ORF">OXH18_18995</name>
</gene>
<dbReference type="PANTHER" id="PTHR44757">
    <property type="entry name" value="DIGUANYLATE CYCLASE DGCP"/>
    <property type="match status" value="1"/>
</dbReference>
<evidence type="ECO:0000313" key="3">
    <source>
        <dbReference type="EMBL" id="WAL59242.1"/>
    </source>
</evidence>
<dbReference type="EMBL" id="CP113797">
    <property type="protein sequence ID" value="WAL59242.1"/>
    <property type="molecule type" value="Genomic_DNA"/>
</dbReference>
<proteinExistence type="predicted"/>
<dbReference type="InterPro" id="IPR052155">
    <property type="entry name" value="Biofilm_reg_signaling"/>
</dbReference>
<dbReference type="InterPro" id="IPR000014">
    <property type="entry name" value="PAS"/>
</dbReference>
<sequence>MAAADLSTELSTDLLPIREIVHQDLVRLQTSEYSAPEPQHDLLAQLTYQTGLLDQILSASSDMILILDRRLRFTYTNSVSRRVLKAERHFFLGKTLQEIDYFFLGDFASNCEQVFANGQAIYAEFTISANHENKVFEYSLNPIYGINHEIDAVICVAKDITRQRQSDLALQVAEKNYHNVFELANDSIFIAELATQRIFSVNQKASRRLGYTRQELLQLTMNDVMMPLADDRREEILQELQTTGSVTFEHQQRHKTGKGVPAEFSCHMVEYEGKLAVQSFVRDITEQQRVEAQLRHLEAALAKAMNTAANPIDLEDTSEDLEDISEQSTDIQCSCGEDD</sequence>
<protein>
    <submittedName>
        <fullName evidence="3">PAS domain-containing protein</fullName>
    </submittedName>
</protein>
<name>A0A9E8ZAI1_9CYAN</name>
<accession>A0A9E8ZAI1</accession>
<dbReference type="Pfam" id="PF13426">
    <property type="entry name" value="PAS_9"/>
    <property type="match status" value="1"/>
</dbReference>
<dbReference type="NCBIfam" id="TIGR00229">
    <property type="entry name" value="sensory_box"/>
    <property type="match status" value="1"/>
</dbReference>
<reference evidence="3" key="1">
    <citation type="submission" date="2022-12" db="EMBL/GenBank/DDBJ databases">
        <title>Polyphasic identification of a Novel Hot-Spring Cyanobacterium Ocullathermofonsia sinensis gen nov. sp. nov. and Genomic Insights on its Adaptations to the Thermal Habitat.</title>
        <authorList>
            <person name="Daroch M."/>
            <person name="Tang J."/>
            <person name="Jiang Y."/>
        </authorList>
    </citation>
    <scope>NUCLEOTIDE SEQUENCE</scope>
    <source>
        <strain evidence="3">PKUAC-SCTA174</strain>
    </source>
</reference>
<evidence type="ECO:0000259" key="2">
    <source>
        <dbReference type="PROSITE" id="PS50112"/>
    </source>
</evidence>
<dbReference type="Gene3D" id="3.30.450.20">
    <property type="entry name" value="PAS domain"/>
    <property type="match status" value="2"/>
</dbReference>
<dbReference type="SMART" id="SM00086">
    <property type="entry name" value="PAC"/>
    <property type="match status" value="2"/>
</dbReference>
<dbReference type="Proteomes" id="UP001163152">
    <property type="component" value="Chromosome"/>
</dbReference>
<dbReference type="SUPFAM" id="SSF55785">
    <property type="entry name" value="PYP-like sensor domain (PAS domain)"/>
    <property type="match status" value="2"/>
</dbReference>
<dbReference type="AlphaFoldDB" id="A0A9E8ZAI1"/>
<dbReference type="PROSITE" id="PS50112">
    <property type="entry name" value="PAS"/>
    <property type="match status" value="1"/>
</dbReference>